<sequence length="315" mass="34374">MPLGLRRKAKAKSKETAQLVKVEQVGAGGCSLPDPPPPTRKLVFYTQLAHGSATGRVENFTCVQELYAKIAGVFGISASEILYCTLNTPKVDMENLLGSHVGLEDFIFAHVKGNQKEVNVYKSEDSLGLTITENGTGYAFIRRIKDGSLIDAVKTICVGDHIESVNGENITGWRHYDVVKKLKEFKKGESFTLKLIEPKKAFGKLGVGSGGSEKSSAEKIGTGRKTLRLRSKGPASMEDMPSETKTKAIEKIDDLLELYMGIQDIDLATTMFEAGKDKGNPDEFAVALDETLGDFAFPDEFVFDVWGVIGDAKRE</sequence>
<dbReference type="CDD" id="cd21180">
    <property type="entry name" value="GH2_GIPC"/>
    <property type="match status" value="1"/>
</dbReference>
<dbReference type="RefSeq" id="XP_022352762.1">
    <property type="nucleotide sequence ID" value="XM_022497054.1"/>
</dbReference>
<evidence type="ECO:0000313" key="3">
    <source>
        <dbReference type="Proteomes" id="UP000248482"/>
    </source>
</evidence>
<comment type="similarity">
    <text evidence="1">Belongs to the GIPC family.</text>
</comment>
<feature type="domain" description="PDZ" evidence="2">
    <location>
        <begin position="117"/>
        <end position="184"/>
    </location>
</feature>
<dbReference type="CDD" id="cd23078">
    <property type="entry name" value="PDZ_GIPC2"/>
    <property type="match status" value="1"/>
</dbReference>
<proteinExistence type="inferred from homology"/>
<accession>A0A2Y9IVV1</accession>
<dbReference type="Pfam" id="PF00595">
    <property type="entry name" value="PDZ"/>
    <property type="match status" value="1"/>
</dbReference>
<dbReference type="InterPro" id="IPR017379">
    <property type="entry name" value="GIPC1/2/3"/>
</dbReference>
<dbReference type="InterPro" id="IPR056814">
    <property type="entry name" value="GIPC1-3_GH1"/>
</dbReference>
<dbReference type="SMART" id="SM00228">
    <property type="entry name" value="PDZ"/>
    <property type="match status" value="1"/>
</dbReference>
<protein>
    <submittedName>
        <fullName evidence="4">PDZ domain-containing protein GIPC2 isoform X3</fullName>
    </submittedName>
</protein>
<evidence type="ECO:0000259" key="2">
    <source>
        <dbReference type="PROSITE" id="PS50106"/>
    </source>
</evidence>
<evidence type="ECO:0000313" key="4">
    <source>
        <dbReference type="RefSeq" id="XP_022352762.1"/>
    </source>
</evidence>
<dbReference type="Pfam" id="PF25082">
    <property type="entry name" value="GIPC1_GH2"/>
    <property type="match status" value="1"/>
</dbReference>
<keyword evidence="3" id="KW-1185">Reference proteome</keyword>
<dbReference type="AlphaFoldDB" id="A0A2Y9IVV1"/>
<dbReference type="Pfam" id="PF25083">
    <property type="entry name" value="GIPC1_GH1"/>
    <property type="match status" value="1"/>
</dbReference>
<dbReference type="STRING" id="391180.A0A2Y9IVV1"/>
<dbReference type="OrthoDB" id="6509831at2759"/>
<dbReference type="InterPro" id="IPR001478">
    <property type="entry name" value="PDZ"/>
</dbReference>
<dbReference type="Proteomes" id="UP000248482">
    <property type="component" value="Unplaced"/>
</dbReference>
<dbReference type="InterPro" id="IPR055349">
    <property type="entry name" value="GH2_GIPC"/>
</dbReference>
<gene>
    <name evidence="4" type="primary">LOC111143362</name>
</gene>
<name>A0A2Y9IVV1_ENHLU</name>
<dbReference type="Gene3D" id="2.30.42.10">
    <property type="match status" value="1"/>
</dbReference>
<dbReference type="FunFam" id="2.30.42.10:FF:000097">
    <property type="entry name" value="PDZ domain-containing protein GIPC1 isoform 1"/>
    <property type="match status" value="1"/>
</dbReference>
<dbReference type="PIRSF" id="PIRSF038083">
    <property type="entry name" value="UCP038083_GIPC"/>
    <property type="match status" value="1"/>
</dbReference>
<organism evidence="3 4">
    <name type="scientific">Enhydra lutris kenyoni</name>
    <name type="common">northern sea otter</name>
    <dbReference type="NCBI Taxonomy" id="391180"/>
    <lineage>
        <taxon>Eukaryota</taxon>
        <taxon>Metazoa</taxon>
        <taxon>Chordata</taxon>
        <taxon>Craniata</taxon>
        <taxon>Vertebrata</taxon>
        <taxon>Euteleostomi</taxon>
        <taxon>Mammalia</taxon>
        <taxon>Eutheria</taxon>
        <taxon>Laurasiatheria</taxon>
        <taxon>Carnivora</taxon>
        <taxon>Caniformia</taxon>
        <taxon>Musteloidea</taxon>
        <taxon>Mustelidae</taxon>
        <taxon>Lutrinae</taxon>
        <taxon>Enhydra</taxon>
    </lineage>
</organism>
<reference evidence="4" key="1">
    <citation type="submission" date="2025-08" db="UniProtKB">
        <authorList>
            <consortium name="RefSeq"/>
        </authorList>
    </citation>
    <scope>IDENTIFICATION</scope>
    <source>
        <tissue evidence="4">Blood</tissue>
    </source>
</reference>
<dbReference type="InterPro" id="IPR036034">
    <property type="entry name" value="PDZ_sf"/>
</dbReference>
<dbReference type="PANTHER" id="PTHR12259">
    <property type="entry name" value="RGS-GAIP INTERACTING PROTEIN GIPC"/>
    <property type="match status" value="1"/>
</dbReference>
<dbReference type="PANTHER" id="PTHR12259:SF3">
    <property type="entry name" value="PDZ DOMAIN-CONTAINING PROTEIN GIPC2"/>
    <property type="match status" value="1"/>
</dbReference>
<dbReference type="SUPFAM" id="SSF50156">
    <property type="entry name" value="PDZ domain-like"/>
    <property type="match status" value="1"/>
</dbReference>
<dbReference type="PROSITE" id="PS50106">
    <property type="entry name" value="PDZ"/>
    <property type="match status" value="1"/>
</dbReference>
<dbReference type="GeneID" id="111143362"/>
<evidence type="ECO:0000256" key="1">
    <source>
        <dbReference type="ARBA" id="ARBA00009011"/>
    </source>
</evidence>